<sequence length="134" mass="15055">MFLLTLYSSQQSAFPGYVIFNQLSRLKHPVVAKEVAPDGIPLEEWREFVDICNLAENKMELKAFFTSQAASSLQEVFEPSSSRLSMVQMMDMHTLHVFKHGVEAAKRLSKQNTNNRSMMKGGPNCSGRTSAQVI</sequence>
<feature type="region of interest" description="Disordered" evidence="1">
    <location>
        <begin position="113"/>
        <end position="134"/>
    </location>
</feature>
<keyword evidence="3" id="KW-1185">Reference proteome</keyword>
<dbReference type="Proteomes" id="UP000554482">
    <property type="component" value="Unassembled WGS sequence"/>
</dbReference>
<organism evidence="2 3">
    <name type="scientific">Thalictrum thalictroides</name>
    <name type="common">Rue-anemone</name>
    <name type="synonym">Anemone thalictroides</name>
    <dbReference type="NCBI Taxonomy" id="46969"/>
    <lineage>
        <taxon>Eukaryota</taxon>
        <taxon>Viridiplantae</taxon>
        <taxon>Streptophyta</taxon>
        <taxon>Embryophyta</taxon>
        <taxon>Tracheophyta</taxon>
        <taxon>Spermatophyta</taxon>
        <taxon>Magnoliopsida</taxon>
        <taxon>Ranunculales</taxon>
        <taxon>Ranunculaceae</taxon>
        <taxon>Thalictroideae</taxon>
        <taxon>Thalictrum</taxon>
    </lineage>
</organism>
<protein>
    <submittedName>
        <fullName evidence="2">Uncharacterized protein</fullName>
    </submittedName>
</protein>
<evidence type="ECO:0000256" key="1">
    <source>
        <dbReference type="SAM" id="MobiDB-lite"/>
    </source>
</evidence>
<proteinExistence type="predicted"/>
<evidence type="ECO:0000313" key="3">
    <source>
        <dbReference type="Proteomes" id="UP000554482"/>
    </source>
</evidence>
<evidence type="ECO:0000313" key="2">
    <source>
        <dbReference type="EMBL" id="KAF5180442.1"/>
    </source>
</evidence>
<comment type="caution">
    <text evidence="2">The sequence shown here is derived from an EMBL/GenBank/DDBJ whole genome shotgun (WGS) entry which is preliminary data.</text>
</comment>
<dbReference type="AlphaFoldDB" id="A0A7J6V7R9"/>
<reference evidence="2 3" key="1">
    <citation type="submission" date="2020-06" db="EMBL/GenBank/DDBJ databases">
        <title>Transcriptomic and genomic resources for Thalictrum thalictroides and T. hernandezii: Facilitating candidate gene discovery in an emerging model plant lineage.</title>
        <authorList>
            <person name="Arias T."/>
            <person name="Riano-Pachon D.M."/>
            <person name="Di Stilio V.S."/>
        </authorList>
    </citation>
    <scope>NUCLEOTIDE SEQUENCE [LARGE SCALE GENOMIC DNA]</scope>
    <source>
        <strain evidence="3">cv. WT478/WT964</strain>
        <tissue evidence="2">Leaves</tissue>
    </source>
</reference>
<name>A0A7J6V7R9_THATH</name>
<dbReference type="EMBL" id="JABWDY010037409">
    <property type="protein sequence ID" value="KAF5180442.1"/>
    <property type="molecule type" value="Genomic_DNA"/>
</dbReference>
<gene>
    <name evidence="2" type="ORF">FRX31_029972</name>
</gene>
<accession>A0A7J6V7R9</accession>